<dbReference type="SUPFAM" id="SSF69349">
    <property type="entry name" value="Phage fibre proteins"/>
    <property type="match status" value="1"/>
</dbReference>
<dbReference type="EMBL" id="PYGK01000009">
    <property type="protein sequence ID" value="PSL27569.1"/>
    <property type="molecule type" value="Genomic_DNA"/>
</dbReference>
<dbReference type="InterPro" id="IPR006533">
    <property type="entry name" value="T6SS_Vgr_RhsGE"/>
</dbReference>
<sequence length="604" mass="64416">MAAQSVTNISDPTLRFTVTANGNAVQEKFGIVSINISHEINKISYAEIVFVEGSGDIGENGDGGIFPTSEGADLVPGNTISITAGYGEDTEQSVFKGVIVKQAVRLSSAKLFQVVVTCKHEAVKMTLNQKEGEFSDSTDSDVIQKIVGTYGLSVTVDSTSAQQEVLFQKTATDWDFILARAGYNGYITALDGDTITIGKPQFTAAAVLAVGYGDGMISFDAELNAEKQPPGLEAAAWDPQTMALITSSATEPSLNEHGNLTAKSFSGKLSQTDLKLISSTPLPQADLKSWADSTLLRLRMNAMKGTVSFIGSALAKTGKVMELSGVGERFNGNAFIIAVRHTMEEGIWTTTVRFGAPDKPIFEKEQFSYAPANGQMPAIQGLQLAKVVKISEDPASQYRIQVKPASNASDQKGIWARLASYYATSGAGSVFCPEVGDEVVIGFLESDPRFPVVLGSLFSKSNVPPLTQADEKNNVKALYTRSKLQLNFDDDKKIIKITTPGNNMITLSDDGKSIEIKDQNNNSVKLDDSGITLNSPKDITLKATGNINLQATGKVSMQATQDMELKGMNINQTAQMGFTAKGTATAEVSASGQTVIKGAMVMIN</sequence>
<dbReference type="InterPro" id="IPR037026">
    <property type="entry name" value="Vgr_OB-fold_dom_sf"/>
</dbReference>
<evidence type="ECO:0000313" key="2">
    <source>
        <dbReference type="EMBL" id="PSL27569.1"/>
    </source>
</evidence>
<evidence type="ECO:0000313" key="3">
    <source>
        <dbReference type="Proteomes" id="UP000240978"/>
    </source>
</evidence>
<dbReference type="AlphaFoldDB" id="A0A2P8G0S5"/>
<evidence type="ECO:0000259" key="1">
    <source>
        <dbReference type="Pfam" id="PF04717"/>
    </source>
</evidence>
<protein>
    <submittedName>
        <fullName evidence="2">Rhs element Vgr protein</fullName>
    </submittedName>
</protein>
<keyword evidence="3" id="KW-1185">Reference proteome</keyword>
<dbReference type="NCBIfam" id="TIGR01646">
    <property type="entry name" value="vgr_GE"/>
    <property type="match status" value="1"/>
</dbReference>
<proteinExistence type="predicted"/>
<feature type="domain" description="Gp5/Type VI secretion system Vgr protein OB-fold" evidence="1">
    <location>
        <begin position="384"/>
        <end position="458"/>
    </location>
</feature>
<gene>
    <name evidence="2" type="ORF">CLV42_109103</name>
</gene>
<dbReference type="InterPro" id="IPR006531">
    <property type="entry name" value="Gp5/Vgr_OB"/>
</dbReference>
<comment type="caution">
    <text evidence="2">The sequence shown here is derived from an EMBL/GenBank/DDBJ whole genome shotgun (WGS) entry which is preliminary data.</text>
</comment>
<dbReference type="RefSeq" id="WP_106603918.1">
    <property type="nucleotide sequence ID" value="NZ_PYGK01000009.1"/>
</dbReference>
<reference evidence="2 3" key="1">
    <citation type="submission" date="2018-03" db="EMBL/GenBank/DDBJ databases">
        <title>Genomic Encyclopedia of Archaeal and Bacterial Type Strains, Phase II (KMG-II): from individual species to whole genera.</title>
        <authorList>
            <person name="Goeker M."/>
        </authorList>
    </citation>
    <scope>NUCLEOTIDE SEQUENCE [LARGE SCALE GENOMIC DNA]</scope>
    <source>
        <strain evidence="2 3">DSM 18107</strain>
    </source>
</reference>
<organism evidence="2 3">
    <name type="scientific">Chitinophaga ginsengisoli</name>
    <dbReference type="NCBI Taxonomy" id="363837"/>
    <lineage>
        <taxon>Bacteria</taxon>
        <taxon>Pseudomonadati</taxon>
        <taxon>Bacteroidota</taxon>
        <taxon>Chitinophagia</taxon>
        <taxon>Chitinophagales</taxon>
        <taxon>Chitinophagaceae</taxon>
        <taxon>Chitinophaga</taxon>
    </lineage>
</organism>
<dbReference type="Proteomes" id="UP000240978">
    <property type="component" value="Unassembled WGS sequence"/>
</dbReference>
<dbReference type="Pfam" id="PF04717">
    <property type="entry name" value="Phage_base_V"/>
    <property type="match status" value="1"/>
</dbReference>
<dbReference type="SUPFAM" id="SSF69279">
    <property type="entry name" value="Phage tail proteins"/>
    <property type="match status" value="1"/>
</dbReference>
<dbReference type="SUPFAM" id="SSF69255">
    <property type="entry name" value="gp5 N-terminal domain-like"/>
    <property type="match status" value="1"/>
</dbReference>
<dbReference type="Gene3D" id="2.40.50.230">
    <property type="entry name" value="Gp5 N-terminal domain"/>
    <property type="match status" value="1"/>
</dbReference>
<name>A0A2P8G0S5_9BACT</name>
<dbReference type="OrthoDB" id="1907165at2"/>
<accession>A0A2P8G0S5</accession>